<evidence type="ECO:0000256" key="1">
    <source>
        <dbReference type="SAM" id="MobiDB-lite"/>
    </source>
</evidence>
<sequence>DTMGASNDSSKPIAANAINALTIVGWARSPKGQSINLRLTRQEPAPIVPVQAWRGEVLRNGPPPKPPSQLPSPNTHELTVTVTEHLGAGRCGTVFALDTMRLTNPHDRKVKLLYPQAPHLPELVVKVAGAEHAEALAHEAAMYNEMESLQGISIPRAYGLFTADLGKDTLIPSLSAVGSPAPRRISLLLLERLGDTLPLGDAIPEEGDLWDVFRDLARLGIEQTDIRFSDILHAPTSPYTLPGEPCPFHGCVHAYRIIDFDNARKTDLTLKRHYYNTAGYLGPILESAKNNVVLEPWDVKGSAGMRPSAL</sequence>
<dbReference type="OrthoDB" id="3182995at2759"/>
<gene>
    <name evidence="2" type="ORF">DFP72DRAFT_906671</name>
</gene>
<proteinExistence type="predicted"/>
<dbReference type="EMBL" id="JACGCI010000048">
    <property type="protein sequence ID" value="KAF6751617.1"/>
    <property type="molecule type" value="Genomic_DNA"/>
</dbReference>
<keyword evidence="2" id="KW-0808">Transferase</keyword>
<name>A0A8H6HSM7_9AGAR</name>
<feature type="compositionally biased region" description="Pro residues" evidence="1">
    <location>
        <begin position="61"/>
        <end position="70"/>
    </location>
</feature>
<dbReference type="Proteomes" id="UP000521943">
    <property type="component" value="Unassembled WGS sequence"/>
</dbReference>
<comment type="caution">
    <text evidence="2">The sequence shown here is derived from an EMBL/GenBank/DDBJ whole genome shotgun (WGS) entry which is preliminary data.</text>
</comment>
<feature type="region of interest" description="Disordered" evidence="1">
    <location>
        <begin position="56"/>
        <end position="75"/>
    </location>
</feature>
<reference evidence="2 3" key="1">
    <citation type="submission" date="2020-07" db="EMBL/GenBank/DDBJ databases">
        <title>Comparative genomics of pyrophilous fungi reveals a link between fire events and developmental genes.</title>
        <authorList>
            <consortium name="DOE Joint Genome Institute"/>
            <person name="Steindorff A.S."/>
            <person name="Carver A."/>
            <person name="Calhoun S."/>
            <person name="Stillman K."/>
            <person name="Liu H."/>
            <person name="Lipzen A."/>
            <person name="Pangilinan J."/>
            <person name="Labutti K."/>
            <person name="Bruns T.D."/>
            <person name="Grigoriev I.V."/>
        </authorList>
    </citation>
    <scope>NUCLEOTIDE SEQUENCE [LARGE SCALE GENOMIC DNA]</scope>
    <source>
        <strain evidence="2 3">CBS 144469</strain>
    </source>
</reference>
<evidence type="ECO:0000313" key="3">
    <source>
        <dbReference type="Proteomes" id="UP000521943"/>
    </source>
</evidence>
<dbReference type="AlphaFoldDB" id="A0A8H6HSM7"/>
<keyword evidence="3" id="KW-1185">Reference proteome</keyword>
<feature type="non-terminal residue" evidence="2">
    <location>
        <position position="310"/>
    </location>
</feature>
<organism evidence="2 3">
    <name type="scientific">Ephemerocybe angulata</name>
    <dbReference type="NCBI Taxonomy" id="980116"/>
    <lineage>
        <taxon>Eukaryota</taxon>
        <taxon>Fungi</taxon>
        <taxon>Dikarya</taxon>
        <taxon>Basidiomycota</taxon>
        <taxon>Agaricomycotina</taxon>
        <taxon>Agaricomycetes</taxon>
        <taxon>Agaricomycetidae</taxon>
        <taxon>Agaricales</taxon>
        <taxon>Agaricineae</taxon>
        <taxon>Psathyrellaceae</taxon>
        <taxon>Ephemerocybe</taxon>
    </lineage>
</organism>
<accession>A0A8H6HSM7</accession>
<protein>
    <submittedName>
        <fullName evidence="2">Protein kinase subdomain-containing protein PKL/ccin3</fullName>
    </submittedName>
</protein>
<evidence type="ECO:0000313" key="2">
    <source>
        <dbReference type="EMBL" id="KAF6751617.1"/>
    </source>
</evidence>
<dbReference type="GO" id="GO:0016301">
    <property type="term" value="F:kinase activity"/>
    <property type="evidence" value="ECO:0007669"/>
    <property type="project" value="UniProtKB-KW"/>
</dbReference>
<keyword evidence="2" id="KW-0418">Kinase</keyword>